<organism evidence="4 5">
    <name type="scientific">Paenibacillus vini</name>
    <dbReference type="NCBI Taxonomy" id="1476024"/>
    <lineage>
        <taxon>Bacteria</taxon>
        <taxon>Bacillati</taxon>
        <taxon>Bacillota</taxon>
        <taxon>Bacilli</taxon>
        <taxon>Bacillales</taxon>
        <taxon>Paenibacillaceae</taxon>
        <taxon>Paenibacillus</taxon>
    </lineage>
</organism>
<comment type="caution">
    <text evidence="4">The sequence shown here is derived from an EMBL/GenBank/DDBJ whole genome shotgun (WGS) entry which is preliminary data.</text>
</comment>
<keyword evidence="5" id="KW-1185">Reference proteome</keyword>
<evidence type="ECO:0000256" key="1">
    <source>
        <dbReference type="ARBA" id="ARBA00008668"/>
    </source>
</evidence>
<dbReference type="InterPro" id="IPR013830">
    <property type="entry name" value="SGNH_hydro"/>
</dbReference>
<evidence type="ECO:0000259" key="3">
    <source>
        <dbReference type="Pfam" id="PF13472"/>
    </source>
</evidence>
<evidence type="ECO:0000256" key="2">
    <source>
        <dbReference type="ARBA" id="ARBA00022801"/>
    </source>
</evidence>
<dbReference type="EMBL" id="BOSL01000011">
    <property type="protein sequence ID" value="GIP54385.1"/>
    <property type="molecule type" value="Genomic_DNA"/>
</dbReference>
<dbReference type="Proteomes" id="UP000679992">
    <property type="component" value="Unassembled WGS sequence"/>
</dbReference>
<gene>
    <name evidence="4" type="ORF">J42TS3_34200</name>
</gene>
<sequence length="243" mass="26872">MSCTLFIAGDSTAAIKGAAEKPMTGWGEHLQAYFGPSLRIDNRAVNGRSTKSFLAERRLEAIEKEFQAGDYLFIQFGHNDGKQEDPLRYADPEREFRANLERFIESARRKGGTPVLLTSVSRRRFLADGSPDPDAVGAYPEAMRQVAAGTATPLLDIFAASQQLYRALGIEGTRHLFMHLPEQAHPNYPEGISDDTHFSDVGARHIARLVAQAVHQCAALPELRQHLIRTTEGYLPGKVAMPE</sequence>
<evidence type="ECO:0000313" key="5">
    <source>
        <dbReference type="Proteomes" id="UP000679992"/>
    </source>
</evidence>
<dbReference type="CDD" id="cd01821">
    <property type="entry name" value="Rhamnogalacturan_acetylesterase_like"/>
    <property type="match status" value="1"/>
</dbReference>
<dbReference type="Pfam" id="PF13472">
    <property type="entry name" value="Lipase_GDSL_2"/>
    <property type="match status" value="1"/>
</dbReference>
<dbReference type="InterPro" id="IPR037459">
    <property type="entry name" value="RhgT-like"/>
</dbReference>
<dbReference type="RefSeq" id="WP_213655678.1">
    <property type="nucleotide sequence ID" value="NZ_BOSL01000011.1"/>
</dbReference>
<dbReference type="SUPFAM" id="SSF52266">
    <property type="entry name" value="SGNH hydrolase"/>
    <property type="match status" value="1"/>
</dbReference>
<dbReference type="PANTHER" id="PTHR43695">
    <property type="entry name" value="PUTATIVE (AFU_ORTHOLOGUE AFUA_2G17250)-RELATED"/>
    <property type="match status" value="1"/>
</dbReference>
<keyword evidence="2" id="KW-0378">Hydrolase</keyword>
<accession>A0ABQ4MG45</accession>
<comment type="similarity">
    <text evidence="1">Belongs to the 'GDSL' lipolytic enzyme family.</text>
</comment>
<reference evidence="4 5" key="1">
    <citation type="submission" date="2021-03" db="EMBL/GenBank/DDBJ databases">
        <title>Antimicrobial resistance genes in bacteria isolated from Japanese honey, and their potential for conferring macrolide and lincosamide resistance in the American foulbrood pathogen Paenibacillus larvae.</title>
        <authorList>
            <person name="Okamoto M."/>
            <person name="Kumagai M."/>
            <person name="Kanamori H."/>
            <person name="Takamatsu D."/>
        </authorList>
    </citation>
    <scope>NUCLEOTIDE SEQUENCE [LARGE SCALE GENOMIC DNA]</scope>
    <source>
        <strain evidence="4 5">J42TS3</strain>
    </source>
</reference>
<evidence type="ECO:0000313" key="4">
    <source>
        <dbReference type="EMBL" id="GIP54385.1"/>
    </source>
</evidence>
<feature type="domain" description="SGNH hydrolase-type esterase" evidence="3">
    <location>
        <begin position="9"/>
        <end position="204"/>
    </location>
</feature>
<dbReference type="Gene3D" id="3.40.50.1110">
    <property type="entry name" value="SGNH hydrolase"/>
    <property type="match status" value="1"/>
</dbReference>
<dbReference type="PANTHER" id="PTHR43695:SF1">
    <property type="entry name" value="RHAMNOGALACTURONAN ACETYLESTERASE"/>
    <property type="match status" value="1"/>
</dbReference>
<dbReference type="InterPro" id="IPR036514">
    <property type="entry name" value="SGNH_hydro_sf"/>
</dbReference>
<name>A0ABQ4MG45_9BACL</name>
<protein>
    <submittedName>
        <fullName evidence="4">Rhamnogalacturonan acetylesterase</fullName>
    </submittedName>
</protein>
<proteinExistence type="inferred from homology"/>